<keyword evidence="1" id="KW-0175">Coiled coil</keyword>
<dbReference type="InterPro" id="IPR003877">
    <property type="entry name" value="SPRY_dom"/>
</dbReference>
<dbReference type="InterPro" id="IPR050143">
    <property type="entry name" value="TRIM/RBCC"/>
</dbReference>
<dbReference type="InterPro" id="IPR003879">
    <property type="entry name" value="Butyrophylin_SPRY"/>
</dbReference>
<dbReference type="Ensembl" id="ENSGALT00010012278.1">
    <property type="protein sequence ID" value="ENSGALP00010006856.1"/>
    <property type="gene ID" value="ENSGALG00010005194.1"/>
</dbReference>
<protein>
    <recommendedName>
        <fullName evidence="3">B30.2/SPRY domain-containing protein</fullName>
    </recommendedName>
</protein>
<evidence type="ECO:0000256" key="2">
    <source>
        <dbReference type="SAM" id="MobiDB-lite"/>
    </source>
</evidence>
<dbReference type="Proteomes" id="UP000000539">
    <property type="component" value="Chromosome 31"/>
</dbReference>
<gene>
    <name evidence="4" type="primary">LOC112531052</name>
</gene>
<feature type="compositionally biased region" description="Basic and acidic residues" evidence="2">
    <location>
        <begin position="120"/>
        <end position="131"/>
    </location>
</feature>
<feature type="compositionally biased region" description="Basic and acidic residues" evidence="2">
    <location>
        <begin position="176"/>
        <end position="187"/>
    </location>
</feature>
<feature type="domain" description="B30.2/SPRY" evidence="3">
    <location>
        <begin position="999"/>
        <end position="1193"/>
    </location>
</feature>
<dbReference type="SMART" id="SM00589">
    <property type="entry name" value="PRY"/>
    <property type="match status" value="1"/>
</dbReference>
<dbReference type="PRINTS" id="PR01407">
    <property type="entry name" value="BUTYPHLNCDUF"/>
</dbReference>
<sequence length="1202" mass="136699">MSWEPELLIKVPAITICESAFSNVPAHPTQHKSRGDSCNRNEERFSKVSNGGGIPESRERDPESQQNSCSVQERIKAFESLDPKPQKQPASIQDGKKRLPFVPPAFNNAPEQPTQHKSRRDTCNRNEERFSKTSNGKGIQESRERDPESQHQFSIVQKRRKNFESAALSHGPKKAPKMESGVDSHRRLQERLSRQSKGNADPVILERALSHGPMKAPKMESGVDSHKSVQERFSKQSKGNADPVILERAFSNVPAHPTQHKSRGDTCNRNEERFSKTSSGGGIPESRERALSHGPMKAPKMESGVDSHKSVQERFSKQSKGNADPVILERGRTVETNTSWGQESMREEMEKILSEKLAVLQRQLEMTQQAIPPMKEMTNTWASLQKLPENMQALQKGLENLQVSTKEDLQTLRADLEERVPKAWNTPEMPESKENLVEVENQAGRTVETNTSWGQESMREEMEKILSEKLAVLQRQLEMTQQAIPPMKEMTNTWASLQKLPENMQALQKGLENLQVSTKEDLQTLRADLEERVPKAWNTPEMPESKENLVEVENQAGRTVETNTSWGQESMREEMEKILSEKLAVLQRQLEMTQQAIPPMKEMTNTWASLQKLPENMQALQKGLENLQVSTKEDLQTLRADLEERVPKAWNTPEMPESKENLVEVENQAGRTVETNTSWGQESMREEMEKILSEKLAVLQRQLEMAQQAIPPMKEMTNTWASLQKLPENMQALQKGLENLQVSTKEDLQMLRADLEERVPKAGNTPEMPESKENLVEVENQAGRKVEMTSVAMESMREEMEKILSEKLALLQRQLEMTQQAIPPMKEMTNTWASLQKLPENMQALQKGLENLQVSTKEDLQMLRADLEERVPKAWNTPEMPESKENLVEVENQAGRTVETNTSWGQESMREEMEKILSEKLAVLQRQLEMTQQAIPPMKEMTNTWASLQKLPENMQALQKGLENLQVSTKEDLQMLRADLEERVPKAWNVPEMSESKESLVEVENQAGFFKIQRYKVDVTLNADTAHPRLEVSEDGKSVTDTGVIRQVPSKEERFDSHTFVLAKEGYTSGRQYFEVDVGKRRNWILGVASESVARKGIVTLSPKNGFWVIGLADGEEYWAHTDPWTRLTVSGKPEKIGIFLNISANKLSFYNAKKKTALYTFTSIGGSRLERKFVPFFSTGSGVSVYDSEPLKIVQEFDDDD</sequence>
<dbReference type="Gene3D" id="1.20.58.90">
    <property type="match status" value="6"/>
</dbReference>
<feature type="compositionally biased region" description="Basic and acidic residues" evidence="2">
    <location>
        <begin position="73"/>
        <end position="85"/>
    </location>
</feature>
<dbReference type="GeneTree" id="ENSGT01120000271914"/>
<dbReference type="GO" id="GO:0061630">
    <property type="term" value="F:ubiquitin protein ligase activity"/>
    <property type="evidence" value="ECO:0000318"/>
    <property type="project" value="GO_Central"/>
</dbReference>
<name>A0A8V0XM13_CHICK</name>
<dbReference type="InterPro" id="IPR043136">
    <property type="entry name" value="B30.2/SPRY_sf"/>
</dbReference>
<dbReference type="InterPro" id="IPR006574">
    <property type="entry name" value="PRY"/>
</dbReference>
<dbReference type="Gene3D" id="2.60.120.920">
    <property type="match status" value="1"/>
</dbReference>
<dbReference type="CDD" id="cd13733">
    <property type="entry name" value="SPRY_PRY_C-I_1"/>
    <property type="match status" value="1"/>
</dbReference>
<dbReference type="InterPro" id="IPR013320">
    <property type="entry name" value="ConA-like_dom_sf"/>
</dbReference>
<evidence type="ECO:0000259" key="3">
    <source>
        <dbReference type="PROSITE" id="PS50188"/>
    </source>
</evidence>
<evidence type="ECO:0000256" key="1">
    <source>
        <dbReference type="SAM" id="Coils"/>
    </source>
</evidence>
<feature type="region of interest" description="Disordered" evidence="2">
    <location>
        <begin position="24"/>
        <end position="187"/>
    </location>
</feature>
<feature type="coiled-coil region" evidence="1">
    <location>
        <begin position="793"/>
        <end position="821"/>
    </location>
</feature>
<accession>A0A8V0XM13</accession>
<dbReference type="GO" id="GO:0005737">
    <property type="term" value="C:cytoplasm"/>
    <property type="evidence" value="ECO:0000318"/>
    <property type="project" value="GO_Central"/>
</dbReference>
<feature type="compositionally biased region" description="Basic and acidic residues" evidence="2">
    <location>
        <begin position="140"/>
        <end position="149"/>
    </location>
</feature>
<reference evidence="4" key="1">
    <citation type="submission" date="2020-11" db="EMBL/GenBank/DDBJ databases">
        <title>Gallus gallus (Chicken) genome, bGalGal1, GRCg7b, maternal haplotype autosomes + Z &amp; W.</title>
        <authorList>
            <person name="Warren W."/>
            <person name="Formenti G."/>
            <person name="Fedrigo O."/>
            <person name="Haase B."/>
            <person name="Mountcastle J."/>
            <person name="Balacco J."/>
            <person name="Tracey A."/>
            <person name="Schneider V."/>
            <person name="Okimoto R."/>
            <person name="Cheng H."/>
            <person name="Hawken R."/>
            <person name="Howe K."/>
            <person name="Jarvis E.D."/>
        </authorList>
    </citation>
    <scope>NUCLEOTIDE SEQUENCE [LARGE SCALE GENOMIC DNA]</scope>
    <source>
        <strain evidence="4">Broiler</strain>
    </source>
</reference>
<dbReference type="SUPFAM" id="SSF49899">
    <property type="entry name" value="Concanavalin A-like lectins/glucanases"/>
    <property type="match status" value="1"/>
</dbReference>
<dbReference type="InterPro" id="IPR001870">
    <property type="entry name" value="B30.2/SPRY"/>
</dbReference>
<keyword evidence="5" id="KW-1185">Reference proteome</keyword>
<dbReference type="AlphaFoldDB" id="A0A8V0XM13"/>
<feature type="compositionally biased region" description="Basic and acidic residues" evidence="2">
    <location>
        <begin position="33"/>
        <end position="46"/>
    </location>
</feature>
<reference evidence="4" key="2">
    <citation type="submission" date="2025-08" db="UniProtKB">
        <authorList>
            <consortium name="Ensembl"/>
        </authorList>
    </citation>
    <scope>IDENTIFICATION</scope>
    <source>
        <strain evidence="4">broiler</strain>
    </source>
</reference>
<feature type="region of interest" description="Disordered" evidence="2">
    <location>
        <begin position="254"/>
        <end position="306"/>
    </location>
</feature>
<reference evidence="4" key="3">
    <citation type="submission" date="2025-09" db="UniProtKB">
        <authorList>
            <consortium name="Ensembl"/>
        </authorList>
    </citation>
    <scope>IDENTIFICATION</scope>
    <source>
        <strain evidence="4">broiler</strain>
    </source>
</reference>
<feature type="compositionally biased region" description="Basic and acidic residues" evidence="2">
    <location>
        <begin position="262"/>
        <end position="275"/>
    </location>
</feature>
<dbReference type="FunFam" id="2.60.120.920:FF:000004">
    <property type="entry name" value="Butyrophilin subfamily 1 member A1"/>
    <property type="match status" value="1"/>
</dbReference>
<organism evidence="4 5">
    <name type="scientific">Gallus gallus</name>
    <name type="common">Chicken</name>
    <dbReference type="NCBI Taxonomy" id="9031"/>
    <lineage>
        <taxon>Eukaryota</taxon>
        <taxon>Metazoa</taxon>
        <taxon>Chordata</taxon>
        <taxon>Craniata</taxon>
        <taxon>Vertebrata</taxon>
        <taxon>Euteleostomi</taxon>
        <taxon>Archelosauria</taxon>
        <taxon>Archosauria</taxon>
        <taxon>Dinosauria</taxon>
        <taxon>Saurischia</taxon>
        <taxon>Theropoda</taxon>
        <taxon>Coelurosauria</taxon>
        <taxon>Aves</taxon>
        <taxon>Neognathae</taxon>
        <taxon>Galloanserae</taxon>
        <taxon>Galliformes</taxon>
        <taxon>Phasianidae</taxon>
        <taxon>Phasianinae</taxon>
        <taxon>Gallus</taxon>
    </lineage>
</organism>
<proteinExistence type="predicted"/>
<dbReference type="OrthoDB" id="9121805at2759"/>
<dbReference type="Pfam" id="PF13765">
    <property type="entry name" value="PRY"/>
    <property type="match status" value="1"/>
</dbReference>
<evidence type="ECO:0000313" key="4">
    <source>
        <dbReference type="Ensembl" id="ENSGALP00010006856.1"/>
    </source>
</evidence>
<dbReference type="Pfam" id="PF00622">
    <property type="entry name" value="SPRY"/>
    <property type="match status" value="1"/>
</dbReference>
<dbReference type="PANTHER" id="PTHR24103">
    <property type="entry name" value="E3 UBIQUITIN-PROTEIN LIGASE TRIM"/>
    <property type="match status" value="1"/>
</dbReference>
<evidence type="ECO:0000313" key="5">
    <source>
        <dbReference type="Proteomes" id="UP000000539"/>
    </source>
</evidence>
<dbReference type="GO" id="GO:0045087">
    <property type="term" value="P:innate immune response"/>
    <property type="evidence" value="ECO:0000318"/>
    <property type="project" value="GO_Central"/>
</dbReference>
<dbReference type="SMART" id="SM00449">
    <property type="entry name" value="SPRY"/>
    <property type="match status" value="1"/>
</dbReference>
<dbReference type="PROSITE" id="PS50188">
    <property type="entry name" value="B302_SPRY"/>
    <property type="match status" value="1"/>
</dbReference>